<evidence type="ECO:0000256" key="6">
    <source>
        <dbReference type="ARBA" id="ARBA00022679"/>
    </source>
</evidence>
<evidence type="ECO:0000259" key="15">
    <source>
        <dbReference type="PROSITE" id="PS50110"/>
    </source>
</evidence>
<dbReference type="SUPFAM" id="SSF55785">
    <property type="entry name" value="PYP-like sensor domain (PAS domain)"/>
    <property type="match status" value="1"/>
</dbReference>
<dbReference type="PROSITE" id="PS50109">
    <property type="entry name" value="HIS_KIN"/>
    <property type="match status" value="1"/>
</dbReference>
<dbReference type="PRINTS" id="PR00344">
    <property type="entry name" value="BCTRLSENSOR"/>
</dbReference>
<evidence type="ECO:0000256" key="5">
    <source>
        <dbReference type="ARBA" id="ARBA00022553"/>
    </source>
</evidence>
<feature type="transmembrane region" description="Helical" evidence="13">
    <location>
        <begin position="435"/>
        <end position="453"/>
    </location>
</feature>
<dbReference type="InterPro" id="IPR001789">
    <property type="entry name" value="Sig_transdc_resp-reg_receiver"/>
</dbReference>
<evidence type="ECO:0000256" key="7">
    <source>
        <dbReference type="ARBA" id="ARBA00022692"/>
    </source>
</evidence>
<dbReference type="Gene3D" id="3.30.450.20">
    <property type="entry name" value="PAS domain"/>
    <property type="match status" value="1"/>
</dbReference>
<dbReference type="InterPro" id="IPR036097">
    <property type="entry name" value="HisK_dim/P_sf"/>
</dbReference>
<dbReference type="CDD" id="cd00130">
    <property type="entry name" value="PAS"/>
    <property type="match status" value="1"/>
</dbReference>
<dbReference type="PROSITE" id="PS50110">
    <property type="entry name" value="RESPONSE_REGULATORY"/>
    <property type="match status" value="1"/>
</dbReference>
<evidence type="ECO:0000256" key="11">
    <source>
        <dbReference type="PROSITE-ProRule" id="PRU00169"/>
    </source>
</evidence>
<comment type="catalytic activity">
    <reaction evidence="1">
        <text>ATP + protein L-histidine = ADP + protein N-phospho-L-histidine.</text>
        <dbReference type="EC" id="2.7.13.3"/>
    </reaction>
</comment>
<dbReference type="EMBL" id="JALJYF010000002">
    <property type="protein sequence ID" value="MCP1728425.1"/>
    <property type="molecule type" value="Genomic_DNA"/>
</dbReference>
<feature type="modified residue" description="4-aspartylphosphate" evidence="11">
    <location>
        <position position="1079"/>
    </location>
</feature>
<keyword evidence="17" id="KW-1185">Reference proteome</keyword>
<evidence type="ECO:0000256" key="4">
    <source>
        <dbReference type="ARBA" id="ARBA00012438"/>
    </source>
</evidence>
<keyword evidence="10 13" id="KW-0472">Membrane</keyword>
<keyword evidence="7 13" id="KW-0812">Transmembrane</keyword>
<dbReference type="InterPro" id="IPR036890">
    <property type="entry name" value="HATPase_C_sf"/>
</dbReference>
<feature type="domain" description="Response regulatory" evidence="15">
    <location>
        <begin position="1025"/>
        <end position="1144"/>
    </location>
</feature>
<dbReference type="RefSeq" id="WP_253450543.1">
    <property type="nucleotide sequence ID" value="NZ_JALJYF010000002.1"/>
</dbReference>
<feature type="transmembrane region" description="Helical" evidence="13">
    <location>
        <begin position="66"/>
        <end position="85"/>
    </location>
</feature>
<comment type="similarity">
    <text evidence="3">Belongs to the sodium:solute symporter (SSF) (TC 2.A.21) family.</text>
</comment>
<dbReference type="SMART" id="SM00388">
    <property type="entry name" value="HisKA"/>
    <property type="match status" value="1"/>
</dbReference>
<evidence type="ECO:0000256" key="2">
    <source>
        <dbReference type="ARBA" id="ARBA00004141"/>
    </source>
</evidence>
<keyword evidence="9 13" id="KW-1133">Transmembrane helix</keyword>
<gene>
    <name evidence="16" type="ORF">J2T60_002425</name>
</gene>
<dbReference type="InterPro" id="IPR004358">
    <property type="entry name" value="Sig_transdc_His_kin-like_C"/>
</dbReference>
<proteinExistence type="inferred from homology"/>
<evidence type="ECO:0000256" key="1">
    <source>
        <dbReference type="ARBA" id="ARBA00000085"/>
    </source>
</evidence>
<feature type="transmembrane region" description="Helical" evidence="13">
    <location>
        <begin position="372"/>
        <end position="398"/>
    </location>
</feature>
<dbReference type="InterPro" id="IPR035965">
    <property type="entry name" value="PAS-like_dom_sf"/>
</dbReference>
<dbReference type="InterPro" id="IPR000014">
    <property type="entry name" value="PAS"/>
</dbReference>
<keyword evidence="6" id="KW-0808">Transferase</keyword>
<sequence length="1149" mass="126352">MTLLLIMAALAYIALLFLVAAWGERSGSLGQHLSRGPWVYGLAIAIYCTSWTYYGAVENASQQGWAFLPILLGPMLLFLLGLPLLQKLVSVSRRQNVNSIADFIASRYGKRHSLALVVTLIAAAAIIPYVALQLKALAISFTAATGEPILGTEESRFELVVALLMAAFAIFFGTRRVDVTQHRGGMMLAIAFESTLKLTALLLAAAFAFWLFMDAGRGSDSGPVVDAAIWSPAQSLGWPFLAQMFMAAGAIICLPRQFHVMVVDNVDSRHLVTARWLFPLYLALTALAIAVLGLLGPALLPDARDMTTVALQLPLEQGQTWLMLLVYLGGISAATAMVIVATITLSTMISNDVIMPMLLKRGSRRMPRAHRFYQRLLLIRRLAIVGILLLAWLCYHLWAAQMDLVSIGLLAFSLVLLLFPAVIGGIYWQRGHAHGVYAGLAVGVLVWVLAVAWPLVQGSNDPTEVITAGTMLSILLNGVAYVLVSRRRVPSLTDRVQATAFVQAHDLTEKDPAIDGRGLRNEDLQLLLITFLGGERADELLQMHERSHGRRLRPGEQASTAFVDFVERAIAGVLGAATARSLIRAALTDENLKLEQVVSFFDDTTQALQNQQSILFNSLENLQHGISVVDAELRLVAWNKAYLDLFDYPPDLVQPGRHISELIRFNAERGECGPGDLDELVNRRLQHMQDGSPHRFIRRRSDGRVIEMVGNPLPNGGFVTSFSDVTEHIETQQALEEANIDLKARIDTRSEQVRDINRELTEEIERRRETEQALQQAKAEAEEANASKTRFLALASHDILQPLNAAKLYLSAVDQSGMSEDNHRLLSRLDTALGSTEDLLSTLLAIAKMEQGAMRPNFRHVRLPSVLEPLIQEYGAMAENKGLILRTRLKDCVVHTDPLYLRRIVQNFLSNAVKYTQTGGVLLGVRQRGETIRVSVWDTGPGIAQAQHQRVFDAFIRLNEDGESGVGLGLSVAQRMGEQLDSGIYLRSRQGRGSQFAVDLPQGDETQVSRSHRLADVDQPGPSLTVLCVDDDGENLTALQALLERWGCKVECFLTAKEALAHAETQTEPHQVPDLLLLDYQLGAGMNGLALAEALRSVWGPVPVAIVTAMRDADLKQRCQKTGAQLLAKPVKPARLRALINYAGSKRVR</sequence>
<dbReference type="InterPro" id="IPR001734">
    <property type="entry name" value="Na/solute_symporter"/>
</dbReference>
<comment type="subcellular location">
    <subcellularLocation>
        <location evidence="2">Membrane</location>
        <topology evidence="2">Multi-pass membrane protein</topology>
    </subcellularLocation>
</comment>
<feature type="transmembrane region" description="Helical" evidence="13">
    <location>
        <begin position="465"/>
        <end position="484"/>
    </location>
</feature>
<feature type="transmembrane region" description="Helical" evidence="13">
    <location>
        <begin position="404"/>
        <end position="428"/>
    </location>
</feature>
<dbReference type="Gene3D" id="3.40.50.2300">
    <property type="match status" value="1"/>
</dbReference>
<dbReference type="SMART" id="SM00387">
    <property type="entry name" value="HATPase_c"/>
    <property type="match status" value="1"/>
</dbReference>
<keyword evidence="12" id="KW-0175">Coiled coil</keyword>
<feature type="transmembrane region" description="Helical" evidence="13">
    <location>
        <begin position="6"/>
        <end position="24"/>
    </location>
</feature>
<feature type="transmembrane region" description="Helical" evidence="13">
    <location>
        <begin position="276"/>
        <end position="300"/>
    </location>
</feature>
<dbReference type="SUPFAM" id="SSF55874">
    <property type="entry name" value="ATPase domain of HSP90 chaperone/DNA topoisomerase II/histidine kinase"/>
    <property type="match status" value="1"/>
</dbReference>
<dbReference type="InterPro" id="IPR038377">
    <property type="entry name" value="Na/Glc_symporter_sf"/>
</dbReference>
<accession>A0ABT1GBW3</accession>
<dbReference type="CDD" id="cd00082">
    <property type="entry name" value="HisKA"/>
    <property type="match status" value="1"/>
</dbReference>
<protein>
    <recommendedName>
        <fullName evidence="4">histidine kinase</fullName>
        <ecNumber evidence="4">2.7.13.3</ecNumber>
    </recommendedName>
</protein>
<dbReference type="SUPFAM" id="SSF52172">
    <property type="entry name" value="CheY-like"/>
    <property type="match status" value="1"/>
</dbReference>
<dbReference type="EC" id="2.7.13.3" evidence="4"/>
<feature type="transmembrane region" description="Helical" evidence="13">
    <location>
        <begin position="236"/>
        <end position="255"/>
    </location>
</feature>
<evidence type="ECO:0000256" key="3">
    <source>
        <dbReference type="ARBA" id="ARBA00006434"/>
    </source>
</evidence>
<dbReference type="NCBIfam" id="TIGR00229">
    <property type="entry name" value="sensory_box"/>
    <property type="match status" value="1"/>
</dbReference>
<feature type="transmembrane region" description="Helical" evidence="13">
    <location>
        <begin position="320"/>
        <end position="351"/>
    </location>
</feature>
<evidence type="ECO:0000313" key="17">
    <source>
        <dbReference type="Proteomes" id="UP001523550"/>
    </source>
</evidence>
<feature type="coiled-coil region" evidence="12">
    <location>
        <begin position="753"/>
        <end position="794"/>
    </location>
</feature>
<dbReference type="Gene3D" id="1.20.1730.10">
    <property type="entry name" value="Sodium/glucose cotransporter"/>
    <property type="match status" value="1"/>
</dbReference>
<reference evidence="16 17" key="1">
    <citation type="submission" date="2022-03" db="EMBL/GenBank/DDBJ databases">
        <title>Genomic Encyclopedia of Type Strains, Phase III (KMG-III): the genomes of soil and plant-associated and newly described type strains.</title>
        <authorList>
            <person name="Whitman W."/>
        </authorList>
    </citation>
    <scope>NUCLEOTIDE SEQUENCE [LARGE SCALE GENOMIC DNA]</scope>
    <source>
        <strain evidence="16 17">BSker1</strain>
    </source>
</reference>
<dbReference type="InterPro" id="IPR011006">
    <property type="entry name" value="CheY-like_superfamily"/>
</dbReference>
<dbReference type="PANTHER" id="PTHR43047">
    <property type="entry name" value="TWO-COMPONENT HISTIDINE PROTEIN KINASE"/>
    <property type="match status" value="1"/>
</dbReference>
<feature type="transmembrane region" description="Helical" evidence="13">
    <location>
        <begin position="195"/>
        <end position="213"/>
    </location>
</feature>
<organism evidence="16 17">
    <name type="scientific">Natronospira proteinivora</name>
    <dbReference type="NCBI Taxonomy" id="1807133"/>
    <lineage>
        <taxon>Bacteria</taxon>
        <taxon>Pseudomonadati</taxon>
        <taxon>Pseudomonadota</taxon>
        <taxon>Gammaproteobacteria</taxon>
        <taxon>Natronospirales</taxon>
        <taxon>Natronospiraceae</taxon>
        <taxon>Natronospira</taxon>
    </lineage>
</organism>
<evidence type="ECO:0000256" key="13">
    <source>
        <dbReference type="SAM" id="Phobius"/>
    </source>
</evidence>
<dbReference type="PANTHER" id="PTHR43047:SF9">
    <property type="entry name" value="HISTIDINE KINASE"/>
    <property type="match status" value="1"/>
</dbReference>
<keyword evidence="5 11" id="KW-0597">Phosphoprotein</keyword>
<name>A0ABT1GBW3_9GAMM</name>
<feature type="transmembrane region" description="Helical" evidence="13">
    <location>
        <begin position="157"/>
        <end position="174"/>
    </location>
</feature>
<dbReference type="InterPro" id="IPR003594">
    <property type="entry name" value="HATPase_dom"/>
</dbReference>
<dbReference type="InterPro" id="IPR003661">
    <property type="entry name" value="HisK_dim/P_dom"/>
</dbReference>
<dbReference type="PROSITE" id="PS50283">
    <property type="entry name" value="NA_SOLUT_SYMP_3"/>
    <property type="match status" value="1"/>
</dbReference>
<dbReference type="CDD" id="cd00156">
    <property type="entry name" value="REC"/>
    <property type="match status" value="1"/>
</dbReference>
<evidence type="ECO:0000256" key="10">
    <source>
        <dbReference type="ARBA" id="ARBA00023136"/>
    </source>
</evidence>
<dbReference type="Gene3D" id="1.10.287.130">
    <property type="match status" value="1"/>
</dbReference>
<dbReference type="Pfam" id="PF00512">
    <property type="entry name" value="HisKA"/>
    <property type="match status" value="1"/>
</dbReference>
<feature type="transmembrane region" description="Helical" evidence="13">
    <location>
        <begin position="36"/>
        <end position="54"/>
    </location>
</feature>
<keyword evidence="8" id="KW-0418">Kinase</keyword>
<evidence type="ECO:0000256" key="9">
    <source>
        <dbReference type="ARBA" id="ARBA00022989"/>
    </source>
</evidence>
<dbReference type="Pfam" id="PF12860">
    <property type="entry name" value="PAS_7"/>
    <property type="match status" value="1"/>
</dbReference>
<evidence type="ECO:0000313" key="16">
    <source>
        <dbReference type="EMBL" id="MCP1728425.1"/>
    </source>
</evidence>
<dbReference type="Pfam" id="PF00072">
    <property type="entry name" value="Response_reg"/>
    <property type="match status" value="1"/>
</dbReference>
<dbReference type="InterPro" id="IPR005467">
    <property type="entry name" value="His_kinase_dom"/>
</dbReference>
<evidence type="ECO:0000259" key="14">
    <source>
        <dbReference type="PROSITE" id="PS50109"/>
    </source>
</evidence>
<evidence type="ECO:0000256" key="8">
    <source>
        <dbReference type="ARBA" id="ARBA00022777"/>
    </source>
</evidence>
<evidence type="ECO:0000256" key="12">
    <source>
        <dbReference type="SAM" id="Coils"/>
    </source>
</evidence>
<feature type="transmembrane region" description="Helical" evidence="13">
    <location>
        <begin position="114"/>
        <end position="132"/>
    </location>
</feature>
<comment type="caution">
    <text evidence="16">The sequence shown here is derived from an EMBL/GenBank/DDBJ whole genome shotgun (WGS) entry which is preliminary data.</text>
</comment>
<dbReference type="Gene3D" id="3.30.565.10">
    <property type="entry name" value="Histidine kinase-like ATPase, C-terminal domain"/>
    <property type="match status" value="1"/>
</dbReference>
<dbReference type="SMART" id="SM00448">
    <property type="entry name" value="REC"/>
    <property type="match status" value="1"/>
</dbReference>
<dbReference type="SUPFAM" id="SSF47384">
    <property type="entry name" value="Homodimeric domain of signal transducing histidine kinase"/>
    <property type="match status" value="1"/>
</dbReference>
<dbReference type="Proteomes" id="UP001523550">
    <property type="component" value="Unassembled WGS sequence"/>
</dbReference>
<dbReference type="Pfam" id="PF02518">
    <property type="entry name" value="HATPase_c"/>
    <property type="match status" value="1"/>
</dbReference>
<feature type="domain" description="Histidine kinase" evidence="14">
    <location>
        <begin position="794"/>
        <end position="1004"/>
    </location>
</feature>